<evidence type="ECO:0000313" key="2">
    <source>
        <dbReference type="EMBL" id="ARK30129.1"/>
    </source>
</evidence>
<gene>
    <name evidence="2" type="ORF">BkAM31D_09810</name>
</gene>
<organism evidence="2 3">
    <name type="scientific">Halalkalibacter krulwichiae</name>
    <dbReference type="NCBI Taxonomy" id="199441"/>
    <lineage>
        <taxon>Bacteria</taxon>
        <taxon>Bacillati</taxon>
        <taxon>Bacillota</taxon>
        <taxon>Bacilli</taxon>
        <taxon>Bacillales</taxon>
        <taxon>Bacillaceae</taxon>
        <taxon>Halalkalibacter</taxon>
    </lineage>
</organism>
<dbReference type="AlphaFoldDB" id="A0A1X9M9J6"/>
<dbReference type="Proteomes" id="UP000193006">
    <property type="component" value="Chromosome"/>
</dbReference>
<feature type="transmembrane region" description="Helical" evidence="1">
    <location>
        <begin position="21"/>
        <end position="46"/>
    </location>
</feature>
<sequence>MDSNNKSTSNSQQKPTNDTKIINLFQALLQNKVLFALLIICVILSFTSEQFLSFNNLTNILLQSAIMG</sequence>
<keyword evidence="3" id="KW-1185">Reference proteome</keyword>
<reference evidence="2 3" key="1">
    <citation type="submission" date="2017-04" db="EMBL/GenBank/DDBJ databases">
        <title>Bacillus krulwichiae AM31D Genome sequencing and assembly.</title>
        <authorList>
            <person name="Krulwich T.A."/>
            <person name="Anastor L."/>
            <person name="Ehrlich R."/>
            <person name="Ehrlich G.D."/>
            <person name="Janto B."/>
        </authorList>
    </citation>
    <scope>NUCLEOTIDE SEQUENCE [LARGE SCALE GENOMIC DNA]</scope>
    <source>
        <strain evidence="2 3">AM31D</strain>
    </source>
</reference>
<dbReference type="EMBL" id="CP020814">
    <property type="protein sequence ID" value="ARK30129.1"/>
    <property type="molecule type" value="Genomic_DNA"/>
</dbReference>
<dbReference type="STRING" id="199441.BkAM31D_09810"/>
<accession>A0A1X9M9J6</accession>
<dbReference type="KEGG" id="bkw:BkAM31D_09810"/>
<evidence type="ECO:0000256" key="1">
    <source>
        <dbReference type="SAM" id="Phobius"/>
    </source>
</evidence>
<keyword evidence="1" id="KW-1133">Transmembrane helix</keyword>
<name>A0A1X9M9J6_9BACI</name>
<keyword evidence="1" id="KW-0812">Transmembrane</keyword>
<keyword evidence="1" id="KW-0472">Membrane</keyword>
<proteinExistence type="predicted"/>
<evidence type="ECO:0000313" key="3">
    <source>
        <dbReference type="Proteomes" id="UP000193006"/>
    </source>
</evidence>
<protein>
    <submittedName>
        <fullName evidence="2">Ribose ABC transporter permease protein</fullName>
    </submittedName>
</protein>